<feature type="domain" description="Glycosyl hydrolase family 13 catalytic" evidence="1">
    <location>
        <begin position="31"/>
        <end position="354"/>
    </location>
</feature>
<accession>A0ABM7YH43</accession>
<dbReference type="SUPFAM" id="SSF51445">
    <property type="entry name" value="(Trans)glycosidases"/>
    <property type="match status" value="1"/>
</dbReference>
<sequence>MSAADAAAPSSDSLVDCVVHPPWSRRASIYEVNVRQFTPEGSFAALQAHLPRLRELGVNILWLMPIQPIGLKNRKGRLGSPYAVRDYTAVNPEFGTLEDFRALVRAIHAAGMKVIIDWVANHTAWDHPWVSEHPEWTLKNAAGEIDSYAYDNGREIEHWTDVVGLDWRQGALWNAMIDALKFWVRETGIDGYRCDVAGLLPTAFWERARAELDGIRPVFMLAEWSDPALHRAAFDMGYDWGLHDVLRAVARGEAGAAAVRAHFERRAQAFPPDAYHMTFTSNHDKNAWEGHDEEVYGAAFGVCAVLAATLPGMPLIYGGQEAVLDRRLAFFEKDPIDWKTFGRADFYRRLLQIKHANRALDHGTAGGPLAWLDTGSDAVLAWRRVRGEHALAVWANLTAQPQALPAGAPVATLAPWGWYLESRCGTEVTTWS</sequence>
<dbReference type="EMBL" id="AP025730">
    <property type="protein sequence ID" value="BDI03587.1"/>
    <property type="molecule type" value="Genomic_DNA"/>
</dbReference>
<proteinExistence type="predicted"/>
<dbReference type="RefSeq" id="WP_251971861.1">
    <property type="nucleotide sequence ID" value="NZ_AP025730.1"/>
</dbReference>
<keyword evidence="3" id="KW-1185">Reference proteome</keyword>
<name>A0ABM7YH43_9BURK</name>
<evidence type="ECO:0000313" key="2">
    <source>
        <dbReference type="EMBL" id="BDI03587.1"/>
    </source>
</evidence>
<dbReference type="Gene3D" id="3.20.20.80">
    <property type="entry name" value="Glycosidases"/>
    <property type="match status" value="1"/>
</dbReference>
<reference evidence="2" key="1">
    <citation type="submission" date="2022-04" db="EMBL/GenBank/DDBJ databases">
        <title>Whole genome sequence of Sphaerotilus sp. FB-5.</title>
        <authorList>
            <person name="Takeda M."/>
            <person name="Narihara S."/>
            <person name="Akimoto M."/>
            <person name="Akimoto R."/>
            <person name="Nishiyashiki S."/>
            <person name="Murakami T."/>
        </authorList>
    </citation>
    <scope>NUCLEOTIDE SEQUENCE</scope>
    <source>
        <strain evidence="2">FB-5</strain>
    </source>
</reference>
<dbReference type="InterPro" id="IPR006047">
    <property type="entry name" value="GH13_cat_dom"/>
</dbReference>
<dbReference type="Proteomes" id="UP001057498">
    <property type="component" value="Chromosome"/>
</dbReference>
<dbReference type="Pfam" id="PF00128">
    <property type="entry name" value="Alpha-amylase"/>
    <property type="match status" value="2"/>
</dbReference>
<dbReference type="InterPro" id="IPR017853">
    <property type="entry name" value="GH"/>
</dbReference>
<evidence type="ECO:0000313" key="3">
    <source>
        <dbReference type="Proteomes" id="UP001057498"/>
    </source>
</evidence>
<dbReference type="PANTHER" id="PTHR47786">
    <property type="entry name" value="ALPHA-1,4-GLUCAN:MALTOSE-1-PHOSPHATE MALTOSYLTRANSFERASE"/>
    <property type="match status" value="1"/>
</dbReference>
<gene>
    <name evidence="2" type="ORF">CATMQ487_05570</name>
</gene>
<dbReference type="SMART" id="SM00642">
    <property type="entry name" value="Aamy"/>
    <property type="match status" value="1"/>
</dbReference>
<dbReference type="PANTHER" id="PTHR47786:SF2">
    <property type="entry name" value="GLYCOSYL HYDROLASE FAMILY 13 CATALYTIC DOMAIN-CONTAINING PROTEIN"/>
    <property type="match status" value="1"/>
</dbReference>
<organism evidence="2 3">
    <name type="scientific">Sphaerotilus microaerophilus</name>
    <dbReference type="NCBI Taxonomy" id="2914710"/>
    <lineage>
        <taxon>Bacteria</taxon>
        <taxon>Pseudomonadati</taxon>
        <taxon>Pseudomonadota</taxon>
        <taxon>Betaproteobacteria</taxon>
        <taxon>Burkholderiales</taxon>
        <taxon>Sphaerotilaceae</taxon>
        <taxon>Sphaerotilus</taxon>
    </lineage>
</organism>
<evidence type="ECO:0000259" key="1">
    <source>
        <dbReference type="SMART" id="SM00642"/>
    </source>
</evidence>
<protein>
    <recommendedName>
        <fullName evidence="1">Glycosyl hydrolase family 13 catalytic domain-containing protein</fullName>
    </recommendedName>
</protein>
<dbReference type="CDD" id="cd11313">
    <property type="entry name" value="AmyAc_arch_bac_AmyA"/>
    <property type="match status" value="1"/>
</dbReference>